<evidence type="ECO:0000313" key="6">
    <source>
        <dbReference type="EMBL" id="SER82127.1"/>
    </source>
</evidence>
<accession>A0A1H9SAV7</accession>
<dbReference type="Gene3D" id="3.60.15.10">
    <property type="entry name" value="Ribonuclease Z/Hydroxyacylglutathione hydrolase-like"/>
    <property type="match status" value="1"/>
</dbReference>
<organism evidence="6 7">
    <name type="scientific">Salisediminibacterium halotolerans</name>
    <dbReference type="NCBI Taxonomy" id="517425"/>
    <lineage>
        <taxon>Bacteria</taxon>
        <taxon>Bacillati</taxon>
        <taxon>Bacillota</taxon>
        <taxon>Bacilli</taxon>
        <taxon>Bacillales</taxon>
        <taxon>Bacillaceae</taxon>
        <taxon>Salisediminibacterium</taxon>
    </lineage>
</organism>
<dbReference type="CDD" id="cd06262">
    <property type="entry name" value="metallo-hydrolase-like_MBL-fold"/>
    <property type="match status" value="1"/>
</dbReference>
<dbReference type="PANTHER" id="PTHR46233">
    <property type="entry name" value="HYDROXYACYLGLUTATHIONE HYDROLASE GLOC"/>
    <property type="match status" value="1"/>
</dbReference>
<keyword evidence="4" id="KW-0862">Zinc</keyword>
<reference evidence="7" key="1">
    <citation type="submission" date="2016-10" db="EMBL/GenBank/DDBJ databases">
        <authorList>
            <person name="de Groot N.N."/>
        </authorList>
    </citation>
    <scope>NUCLEOTIDE SEQUENCE [LARGE SCALE GENOMIC DNA]</scope>
    <source>
        <strain evidence="7">10nlg</strain>
    </source>
</reference>
<keyword evidence="7" id="KW-1185">Reference proteome</keyword>
<dbReference type="Proteomes" id="UP000199318">
    <property type="component" value="Unassembled WGS sequence"/>
</dbReference>
<dbReference type="OrthoDB" id="9802248at2"/>
<dbReference type="AlphaFoldDB" id="A0A1H9SAV7"/>
<evidence type="ECO:0000259" key="5">
    <source>
        <dbReference type="SMART" id="SM00849"/>
    </source>
</evidence>
<comment type="caution">
    <text evidence="6">The sequence shown here is derived from an EMBL/GenBank/DDBJ whole genome shotgun (WGS) entry which is preliminary data.</text>
</comment>
<dbReference type="SMART" id="SM00849">
    <property type="entry name" value="Lactamase_B"/>
    <property type="match status" value="1"/>
</dbReference>
<dbReference type="PANTHER" id="PTHR46233:SF3">
    <property type="entry name" value="HYDROXYACYLGLUTATHIONE HYDROLASE GLOC"/>
    <property type="match status" value="1"/>
</dbReference>
<keyword evidence="3" id="KW-0378">Hydrolase</keyword>
<protein>
    <submittedName>
        <fullName evidence="6">Glyoxylase, beta-lactamase superfamily II</fullName>
    </submittedName>
</protein>
<dbReference type="InterPro" id="IPR001279">
    <property type="entry name" value="Metallo-B-lactamas"/>
</dbReference>
<evidence type="ECO:0000256" key="1">
    <source>
        <dbReference type="ARBA" id="ARBA00001947"/>
    </source>
</evidence>
<dbReference type="GO" id="GO:0046872">
    <property type="term" value="F:metal ion binding"/>
    <property type="evidence" value="ECO:0007669"/>
    <property type="project" value="UniProtKB-KW"/>
</dbReference>
<dbReference type="EMBL" id="FOGV01000006">
    <property type="protein sequence ID" value="SER82127.1"/>
    <property type="molecule type" value="Genomic_DNA"/>
</dbReference>
<dbReference type="InterPro" id="IPR036866">
    <property type="entry name" value="RibonucZ/Hydroxyglut_hydro"/>
</dbReference>
<dbReference type="RefSeq" id="WP_093072409.1">
    <property type="nucleotide sequence ID" value="NZ_FOGV01000006.1"/>
</dbReference>
<comment type="cofactor">
    <cofactor evidence="1">
        <name>Zn(2+)</name>
        <dbReference type="ChEBI" id="CHEBI:29105"/>
    </cofactor>
</comment>
<dbReference type="InterPro" id="IPR051453">
    <property type="entry name" value="MBL_Glyoxalase_II"/>
</dbReference>
<evidence type="ECO:0000256" key="2">
    <source>
        <dbReference type="ARBA" id="ARBA00022723"/>
    </source>
</evidence>
<name>A0A1H9SAV7_9BACI</name>
<dbReference type="Pfam" id="PF00753">
    <property type="entry name" value="Lactamase_B"/>
    <property type="match status" value="1"/>
</dbReference>
<dbReference type="SUPFAM" id="SSF56281">
    <property type="entry name" value="Metallo-hydrolase/oxidoreductase"/>
    <property type="match status" value="1"/>
</dbReference>
<evidence type="ECO:0000256" key="3">
    <source>
        <dbReference type="ARBA" id="ARBA00022801"/>
    </source>
</evidence>
<gene>
    <name evidence="6" type="ORF">SAMN05444126_106124</name>
</gene>
<evidence type="ECO:0000313" key="7">
    <source>
        <dbReference type="Proteomes" id="UP000199318"/>
    </source>
</evidence>
<keyword evidence="2" id="KW-0479">Metal-binding</keyword>
<proteinExistence type="predicted"/>
<feature type="domain" description="Metallo-beta-lactamase" evidence="5">
    <location>
        <begin position="12"/>
        <end position="191"/>
    </location>
</feature>
<evidence type="ECO:0000256" key="4">
    <source>
        <dbReference type="ARBA" id="ARBA00022833"/>
    </source>
</evidence>
<dbReference type="STRING" id="1464123.SAMN05444126_106124"/>
<dbReference type="GO" id="GO:0016787">
    <property type="term" value="F:hydrolase activity"/>
    <property type="evidence" value="ECO:0007669"/>
    <property type="project" value="UniProtKB-KW"/>
</dbReference>
<sequence length="212" mass="23304">MNWTRLPLGPLQTNGYLLDDGENAVMIDPGGDVDRINEALNKKDLTLKEIWLTHAHFDHIGALEELRNDWSAEVYIHAEEAQWLEKPELNGSGLFPGIEPVSARPAECTFPDEGTFTSAGFKCELFYTPGHSPGSVSFYFPEENVVFSGDVLFRGGIGRTDLPGGDYAALMASIEAKMLALPDETEVANGHGPTTTIKDEKETNPFINSFGW</sequence>